<dbReference type="EC" id="2.7.2.4" evidence="2"/>
<dbReference type="CDD" id="cd04248">
    <property type="entry name" value="AAK_AK-Ectoine"/>
    <property type="match status" value="1"/>
</dbReference>
<dbReference type="PANTHER" id="PTHR21499">
    <property type="entry name" value="ASPARTATE KINASE"/>
    <property type="match status" value="1"/>
</dbReference>
<reference evidence="10 11" key="1">
    <citation type="submission" date="2019-11" db="EMBL/GenBank/DDBJ databases">
        <authorList>
            <person name="Holert J."/>
        </authorList>
    </citation>
    <scope>NUCLEOTIDE SEQUENCE [LARGE SCALE GENOMIC DNA]</scope>
    <source>
        <strain evidence="10">BC5_2</strain>
    </source>
</reference>
<dbReference type="Pfam" id="PF13840">
    <property type="entry name" value="ACT_7"/>
    <property type="match status" value="1"/>
</dbReference>
<keyword evidence="5 10" id="KW-0418">Kinase</keyword>
<feature type="domain" description="CASTOR ACT" evidence="9">
    <location>
        <begin position="421"/>
        <end position="482"/>
    </location>
</feature>
<dbReference type="Gene3D" id="3.40.1160.10">
    <property type="entry name" value="Acetylglutamate kinase-like"/>
    <property type="match status" value="1"/>
</dbReference>
<evidence type="ECO:0000256" key="1">
    <source>
        <dbReference type="ARBA" id="ARBA00010122"/>
    </source>
</evidence>
<comment type="similarity">
    <text evidence="1">Belongs to the aspartokinase family.</text>
</comment>
<dbReference type="SUPFAM" id="SSF55021">
    <property type="entry name" value="ACT-like"/>
    <property type="match status" value="1"/>
</dbReference>
<evidence type="ECO:0000259" key="9">
    <source>
        <dbReference type="Pfam" id="PF13840"/>
    </source>
</evidence>
<gene>
    <name evidence="10" type="primary">ask</name>
    <name evidence="10" type="ORF">DPBNPPHM_02622</name>
</gene>
<feature type="domain" description="Aspartate/glutamate/uridylate kinase" evidence="8">
    <location>
        <begin position="24"/>
        <end position="317"/>
    </location>
</feature>
<accession>A0A5S9QSC7</accession>
<keyword evidence="6" id="KW-0067">ATP-binding</keyword>
<dbReference type="OrthoDB" id="9799110at2"/>
<organism evidence="10 11">
    <name type="scientific">BD1-7 clade bacterium</name>
    <dbReference type="NCBI Taxonomy" id="2029982"/>
    <lineage>
        <taxon>Bacteria</taxon>
        <taxon>Pseudomonadati</taxon>
        <taxon>Pseudomonadota</taxon>
        <taxon>Gammaproteobacteria</taxon>
        <taxon>Cellvibrionales</taxon>
        <taxon>Spongiibacteraceae</taxon>
        <taxon>BD1-7 clade</taxon>
    </lineage>
</organism>
<evidence type="ECO:0000313" key="11">
    <source>
        <dbReference type="Proteomes" id="UP000434580"/>
    </source>
</evidence>
<dbReference type="PANTHER" id="PTHR21499:SF3">
    <property type="entry name" value="ASPARTOKINASE"/>
    <property type="match status" value="1"/>
</dbReference>
<dbReference type="GO" id="GO:0004072">
    <property type="term" value="F:aspartate kinase activity"/>
    <property type="evidence" value="ECO:0007669"/>
    <property type="project" value="UniProtKB-EC"/>
</dbReference>
<dbReference type="InterPro" id="IPR045865">
    <property type="entry name" value="ACT-like_dom_sf"/>
</dbReference>
<evidence type="ECO:0000256" key="4">
    <source>
        <dbReference type="ARBA" id="ARBA00022741"/>
    </source>
</evidence>
<evidence type="ECO:0000256" key="3">
    <source>
        <dbReference type="ARBA" id="ARBA00022679"/>
    </source>
</evidence>
<keyword evidence="3 10" id="KW-0808">Transferase</keyword>
<evidence type="ECO:0000256" key="6">
    <source>
        <dbReference type="ARBA" id="ARBA00022840"/>
    </source>
</evidence>
<dbReference type="GO" id="GO:0005829">
    <property type="term" value="C:cytosol"/>
    <property type="evidence" value="ECO:0007669"/>
    <property type="project" value="TreeGrafter"/>
</dbReference>
<dbReference type="Gene3D" id="3.30.2130.10">
    <property type="entry name" value="VC0802-like"/>
    <property type="match status" value="1"/>
</dbReference>
<dbReference type="NCBIfam" id="NF006614">
    <property type="entry name" value="PRK09181.1"/>
    <property type="match status" value="1"/>
</dbReference>
<dbReference type="CDD" id="cd04915">
    <property type="entry name" value="ACT_AK-Ectoine_2"/>
    <property type="match status" value="1"/>
</dbReference>
<dbReference type="GO" id="GO:0009089">
    <property type="term" value="P:lysine biosynthetic process via diaminopimelate"/>
    <property type="evidence" value="ECO:0007669"/>
    <property type="project" value="TreeGrafter"/>
</dbReference>
<name>A0A5S9QSC7_9GAMM</name>
<dbReference type="InterPro" id="IPR041748">
    <property type="entry name" value="AK-Ectoine"/>
</dbReference>
<dbReference type="Proteomes" id="UP000434580">
    <property type="component" value="Unassembled WGS sequence"/>
</dbReference>
<evidence type="ECO:0000256" key="7">
    <source>
        <dbReference type="ARBA" id="ARBA00047872"/>
    </source>
</evidence>
<dbReference type="InterPro" id="IPR036393">
    <property type="entry name" value="AceGlu_kinase-like_sf"/>
</dbReference>
<proteinExistence type="inferred from homology"/>
<dbReference type="SUPFAM" id="SSF53633">
    <property type="entry name" value="Carbamate kinase-like"/>
    <property type="match status" value="1"/>
</dbReference>
<keyword evidence="4" id="KW-0547">Nucleotide-binding</keyword>
<dbReference type="InterPro" id="IPR027795">
    <property type="entry name" value="CASTOR_ACT_dom"/>
</dbReference>
<evidence type="ECO:0000313" key="10">
    <source>
        <dbReference type="EMBL" id="CAA0120839.1"/>
    </source>
</evidence>
<dbReference type="GO" id="GO:0005524">
    <property type="term" value="F:ATP binding"/>
    <property type="evidence" value="ECO:0007669"/>
    <property type="project" value="UniProtKB-KW"/>
</dbReference>
<evidence type="ECO:0000259" key="8">
    <source>
        <dbReference type="Pfam" id="PF00696"/>
    </source>
</evidence>
<dbReference type="GO" id="GO:0009090">
    <property type="term" value="P:homoserine biosynthetic process"/>
    <property type="evidence" value="ECO:0007669"/>
    <property type="project" value="TreeGrafter"/>
</dbReference>
<evidence type="ECO:0000256" key="2">
    <source>
        <dbReference type="ARBA" id="ARBA00013059"/>
    </source>
</evidence>
<protein>
    <recommendedName>
        <fullName evidence="2">aspartate kinase</fullName>
        <ecNumber evidence="2">2.7.2.4</ecNumber>
    </recommendedName>
</protein>
<dbReference type="InterPro" id="IPR001048">
    <property type="entry name" value="Asp/Glu/Uridylate_kinase"/>
</dbReference>
<sequence>MPANDSSNVTQSDPNALTFANHSVEKIGGTSMSQYPAVRDNIILKPVNKGSLYQRVFVVSAYGGITDMLLEHKKTAQPGVYARFADATDVSSWEPALEDVRERMFTINAELFGDGELLAKANTFIGSRLDSARDRLQDLQRLCGHGHFALTQHLSTVREMLASLGESHSAWNMATLLQRDGVNARFVDLSGWQTETHMTLDERVADAFMDVDLANELPICTGYAHTSTGLMTTFDRGYSEMTFSRITVVTHAREAVIHKEFHLSSADPRLVGEDNAVPIGRTNYDVADQLANLGMEAIHPKAAKGLRQQRVPLRVKNTFEPEHTGTLITGDYVSDDPRVEIIAGRKTVYALELFDQEMAGNISQYDQFILSQIERYKAHTVAKDINANTVTNYLAANLKTVKRLKQALQEQFADAEISVQKVTMVSAIGSNMKVPGILAKTVGALADCGISILAMHQSMRQVDMQFIVAEDDYDAAIKALHSVLVEPHNHGRAICLAS</sequence>
<comment type="catalytic activity">
    <reaction evidence="7">
        <text>L-aspartate + ATP = 4-phospho-L-aspartate + ADP</text>
        <dbReference type="Rhea" id="RHEA:23776"/>
        <dbReference type="ChEBI" id="CHEBI:29991"/>
        <dbReference type="ChEBI" id="CHEBI:30616"/>
        <dbReference type="ChEBI" id="CHEBI:57535"/>
        <dbReference type="ChEBI" id="CHEBI:456216"/>
        <dbReference type="EC" id="2.7.2.4"/>
    </reaction>
</comment>
<dbReference type="Pfam" id="PF00696">
    <property type="entry name" value="AA_kinase"/>
    <property type="match status" value="1"/>
</dbReference>
<dbReference type="CDD" id="cd04910">
    <property type="entry name" value="ACT_AK-Ectoine_1"/>
    <property type="match status" value="1"/>
</dbReference>
<dbReference type="EMBL" id="CACSII010000021">
    <property type="protein sequence ID" value="CAA0120839.1"/>
    <property type="molecule type" value="Genomic_DNA"/>
</dbReference>
<dbReference type="AlphaFoldDB" id="A0A5S9QSC7"/>
<evidence type="ECO:0000256" key="5">
    <source>
        <dbReference type="ARBA" id="ARBA00022777"/>
    </source>
</evidence>